<dbReference type="InterPro" id="IPR057744">
    <property type="entry name" value="OTAase-like"/>
</dbReference>
<dbReference type="InterPro" id="IPR011059">
    <property type="entry name" value="Metal-dep_hydrolase_composite"/>
</dbReference>
<keyword evidence="3" id="KW-0378">Hydrolase</keyword>
<dbReference type="Gene3D" id="3.20.20.140">
    <property type="entry name" value="Metal-dependent hydrolases"/>
    <property type="match status" value="1"/>
</dbReference>
<feature type="chain" id="PRO_5032283053" evidence="1">
    <location>
        <begin position="24"/>
        <end position="421"/>
    </location>
</feature>
<dbReference type="PANTHER" id="PTHR43135">
    <property type="entry name" value="ALPHA-D-RIBOSE 1-METHYLPHOSPHONATE 5-TRIPHOSPHATE DIPHOSPHATASE"/>
    <property type="match status" value="1"/>
</dbReference>
<sequence length="421" mass="44747">MRLSRIRPLLLLIALLSASVLHAQSGAVLLRPDRVFDGTDLHEGWAVLVRDSLIVAAGPASSIAAAGVRVVELPGTTLMPGMIEGHSHLLLHPYNETPWDDQVLREPQALRVARGVNHARATLMAGFTTTRDLGSEGAGYADVGLKQAIAQGIIPGPRMLVAGPAIVATGSYGPRVLAPEFPSPRGAQEADGADLIRVVREQIGGGADWIKLYADYRWGANNTSAPTFTLDEMRTAVEVAGSSGRPVAAHAGTVEGMRRAILAGVTTIEHGDAGTPEIFRLMRERGVALCPTLAAGDAVSQYRGWRRGEPEPDRIRNKRVSFRAALDAGVTIVFGGDVGVYAHGDNARELELMVDYGMRPLDALRSATSVNARVFGLRDRGAVRAGLLADLVAVTGDPVRDIAATRAVRMVMLHGAIVRQD</sequence>
<dbReference type="Gene3D" id="2.30.40.10">
    <property type="entry name" value="Urease, subunit C, domain 1"/>
    <property type="match status" value="1"/>
</dbReference>
<feature type="signal peptide" evidence="1">
    <location>
        <begin position="1"/>
        <end position="23"/>
    </location>
</feature>
<gene>
    <name evidence="3" type="ORF">HNQ61_001243</name>
</gene>
<evidence type="ECO:0000313" key="4">
    <source>
        <dbReference type="Proteomes" id="UP000582837"/>
    </source>
</evidence>
<evidence type="ECO:0000313" key="3">
    <source>
        <dbReference type="EMBL" id="MBB6069628.1"/>
    </source>
</evidence>
<dbReference type="RefSeq" id="WP_170037173.1">
    <property type="nucleotide sequence ID" value="NZ_JABDTL010000002.1"/>
</dbReference>
<dbReference type="PANTHER" id="PTHR43135:SF3">
    <property type="entry name" value="ALPHA-D-RIBOSE 1-METHYLPHOSPHONATE 5-TRIPHOSPHATE DIPHOSPHATASE"/>
    <property type="match status" value="1"/>
</dbReference>
<reference evidence="3 4" key="1">
    <citation type="submission" date="2020-08" db="EMBL/GenBank/DDBJ databases">
        <title>Genomic Encyclopedia of Type Strains, Phase IV (KMG-IV): sequencing the most valuable type-strain genomes for metagenomic binning, comparative biology and taxonomic classification.</title>
        <authorList>
            <person name="Goeker M."/>
        </authorList>
    </citation>
    <scope>NUCLEOTIDE SEQUENCE [LARGE SCALE GENOMIC DNA]</scope>
    <source>
        <strain evidence="3 4">DSM 29007</strain>
    </source>
</reference>
<organism evidence="3 4">
    <name type="scientific">Longimicrobium terrae</name>
    <dbReference type="NCBI Taxonomy" id="1639882"/>
    <lineage>
        <taxon>Bacteria</taxon>
        <taxon>Pseudomonadati</taxon>
        <taxon>Gemmatimonadota</taxon>
        <taxon>Longimicrobiia</taxon>
        <taxon>Longimicrobiales</taxon>
        <taxon>Longimicrobiaceae</taxon>
        <taxon>Longimicrobium</taxon>
    </lineage>
</organism>
<accession>A0A841GVD2</accession>
<dbReference type="AlphaFoldDB" id="A0A841GVD2"/>
<comment type="caution">
    <text evidence="3">The sequence shown here is derived from an EMBL/GenBank/DDBJ whole genome shotgun (WGS) entry which is preliminary data.</text>
</comment>
<dbReference type="Proteomes" id="UP000582837">
    <property type="component" value="Unassembled WGS sequence"/>
</dbReference>
<keyword evidence="1" id="KW-0732">Signal</keyword>
<name>A0A841GVD2_9BACT</name>
<dbReference type="GO" id="GO:0016810">
    <property type="term" value="F:hydrolase activity, acting on carbon-nitrogen (but not peptide) bonds"/>
    <property type="evidence" value="ECO:0007669"/>
    <property type="project" value="InterPro"/>
</dbReference>
<keyword evidence="4" id="KW-1185">Reference proteome</keyword>
<dbReference type="EMBL" id="JACHIA010000002">
    <property type="protein sequence ID" value="MBB6069628.1"/>
    <property type="molecule type" value="Genomic_DNA"/>
</dbReference>
<dbReference type="SUPFAM" id="SSF51556">
    <property type="entry name" value="Metallo-dependent hydrolases"/>
    <property type="match status" value="1"/>
</dbReference>
<dbReference type="InterPro" id="IPR051781">
    <property type="entry name" value="Metallo-dep_Hydrolase"/>
</dbReference>
<dbReference type="InterPro" id="IPR032466">
    <property type="entry name" value="Metal_Hydrolase"/>
</dbReference>
<protein>
    <submittedName>
        <fullName evidence="3">Imidazolonepropionase-like amidohydrolase</fullName>
    </submittedName>
</protein>
<dbReference type="InterPro" id="IPR006680">
    <property type="entry name" value="Amidohydro-rel"/>
</dbReference>
<evidence type="ECO:0000259" key="2">
    <source>
        <dbReference type="Pfam" id="PF01979"/>
    </source>
</evidence>
<evidence type="ECO:0000256" key="1">
    <source>
        <dbReference type="SAM" id="SignalP"/>
    </source>
</evidence>
<dbReference type="Pfam" id="PF01979">
    <property type="entry name" value="Amidohydro_1"/>
    <property type="match status" value="1"/>
</dbReference>
<dbReference type="SUPFAM" id="SSF51338">
    <property type="entry name" value="Composite domain of metallo-dependent hydrolases"/>
    <property type="match status" value="1"/>
</dbReference>
<proteinExistence type="predicted"/>
<dbReference type="CDD" id="cd01299">
    <property type="entry name" value="Met_dep_hydrolase_A"/>
    <property type="match status" value="1"/>
</dbReference>
<feature type="domain" description="Amidohydrolase-related" evidence="2">
    <location>
        <begin position="77"/>
        <end position="418"/>
    </location>
</feature>